<keyword evidence="1" id="KW-0472">Membrane</keyword>
<organism evidence="2 3">
    <name type="scientific">Nannochloropsis gaditana</name>
    <dbReference type="NCBI Taxonomy" id="72520"/>
    <lineage>
        <taxon>Eukaryota</taxon>
        <taxon>Sar</taxon>
        <taxon>Stramenopiles</taxon>
        <taxon>Ochrophyta</taxon>
        <taxon>Eustigmatophyceae</taxon>
        <taxon>Eustigmatales</taxon>
        <taxon>Monodopsidaceae</taxon>
        <taxon>Nannochloropsis</taxon>
    </lineage>
</organism>
<name>W7TMP0_9STRA</name>
<evidence type="ECO:0000256" key="1">
    <source>
        <dbReference type="SAM" id="Phobius"/>
    </source>
</evidence>
<proteinExistence type="predicted"/>
<accession>W7TMP0</accession>
<evidence type="ECO:0000313" key="3">
    <source>
        <dbReference type="Proteomes" id="UP000019335"/>
    </source>
</evidence>
<keyword evidence="3" id="KW-1185">Reference proteome</keyword>
<dbReference type="OrthoDB" id="215900at2759"/>
<gene>
    <name evidence="2" type="ORF">Naga_100226g2</name>
</gene>
<reference evidence="2 3" key="1">
    <citation type="journal article" date="2014" name="Mol. Plant">
        <title>Chromosome Scale Genome Assembly and Transcriptome Profiling of Nannochloropsis gaditana in Nitrogen Depletion.</title>
        <authorList>
            <person name="Corteggiani Carpinelli E."/>
            <person name="Telatin A."/>
            <person name="Vitulo N."/>
            <person name="Forcato C."/>
            <person name="D'Angelo M."/>
            <person name="Schiavon R."/>
            <person name="Vezzi A."/>
            <person name="Giacometti G.M."/>
            <person name="Morosinotto T."/>
            <person name="Valle G."/>
        </authorList>
    </citation>
    <scope>NUCLEOTIDE SEQUENCE [LARGE SCALE GENOMIC DNA]</scope>
    <source>
        <strain evidence="2 3">B-31</strain>
    </source>
</reference>
<keyword evidence="1" id="KW-1133">Transmembrane helix</keyword>
<feature type="transmembrane region" description="Helical" evidence="1">
    <location>
        <begin position="7"/>
        <end position="25"/>
    </location>
</feature>
<dbReference type="Gene3D" id="3.90.550.10">
    <property type="entry name" value="Spore Coat Polysaccharide Biosynthesis Protein SpsA, Chain A"/>
    <property type="match status" value="1"/>
</dbReference>
<evidence type="ECO:0008006" key="4">
    <source>
        <dbReference type="Google" id="ProtNLM"/>
    </source>
</evidence>
<dbReference type="Proteomes" id="UP000019335">
    <property type="component" value="Chromosome 7"/>
</dbReference>
<dbReference type="AlphaFoldDB" id="W7TMP0"/>
<dbReference type="EMBL" id="AZIL01000492">
    <property type="protein sequence ID" value="EWM27337.1"/>
    <property type="molecule type" value="Genomic_DNA"/>
</dbReference>
<keyword evidence="1" id="KW-0812">Transmembrane</keyword>
<evidence type="ECO:0000313" key="2">
    <source>
        <dbReference type="EMBL" id="EWM27337.1"/>
    </source>
</evidence>
<comment type="caution">
    <text evidence="2">The sequence shown here is derived from an EMBL/GenBank/DDBJ whole genome shotgun (WGS) entry which is preliminary data.</text>
</comment>
<dbReference type="SUPFAM" id="SSF53448">
    <property type="entry name" value="Nucleotide-diphospho-sugar transferases"/>
    <property type="match status" value="1"/>
</dbReference>
<dbReference type="InterPro" id="IPR029044">
    <property type="entry name" value="Nucleotide-diphossugar_trans"/>
</dbReference>
<sequence>MLAARRAFARIIVLSVVVVLLVWFVQTDVSYVGVLLSTSTPISRGNAASSCCHRCTESQGEVIYQGGAEWKRYGDPTPPRPPEPVWQLFEQPGHPYVFADSLGPNSTLKMFRECCVCPVHQIGRVLILVSETRDLLLGVDPNTTVAQLSYPAKTAIMNKQYADAHGYDFVYSRPGVTATFREMMWAALEKESKASDCKFAAPLWHFNRSSLRSAPWAKLPAAWHFALEYDWIVSIDSDAVFRNMSWKLPQSLAALRPDQDYLFLSNMPFSYMMPCSGVFVVRGGDRGRKRLETWWNTISQTDRRHAYEQTALWQRITPQTWAGTQYDADFANAGVRIDVAQFYRSGGYWPVSKPHSWIVHVGSTELVGRASIFDGILEERNISLQARALPLLQQIPTALINGNAVALDMEKFNSANVSNWLEGTLDSVCTSR</sequence>
<protein>
    <recommendedName>
        <fullName evidence="4">Nucleotide-diphospho-sugar transferase domain-containing protein</fullName>
    </recommendedName>
</protein>